<name>A0A543ASW7_9ACTN</name>
<keyword evidence="1" id="KW-0805">Transcription regulation</keyword>
<evidence type="ECO:0000313" key="6">
    <source>
        <dbReference type="EMBL" id="TQL75681.1"/>
    </source>
</evidence>
<dbReference type="PANTHER" id="PTHR33154:SF33">
    <property type="entry name" value="TRANSCRIPTIONAL REPRESSOR SDPR"/>
    <property type="match status" value="1"/>
</dbReference>
<dbReference type="AlphaFoldDB" id="A0A543ASW7"/>
<evidence type="ECO:0000256" key="1">
    <source>
        <dbReference type="ARBA" id="ARBA00023015"/>
    </source>
</evidence>
<comment type="caution">
    <text evidence="6">The sequence shown here is derived from an EMBL/GenBank/DDBJ whole genome shotgun (WGS) entry which is preliminary data.</text>
</comment>
<sequence>MCDADHSYLKRVLSKDIFSSVSDEKETTEWADRPLRDAGAVKAIAHPLRLRLLELLGIGGPATATDLAARVGESPANCSWHLRQLAAHGFIEETGEGRGRQRFWRLVPESTSFNDDTDDPELAAASQAGGTAFLEYMIGELRRWRIDRQSEPAQWRRSSFHNQAISYLTPEELSQLAEDIRVLFTKYVDRITDPSSRPADSRPVRLYADGFPSRGLEETDTAPDGPSA</sequence>
<dbReference type="EMBL" id="VFOW01000001">
    <property type="protein sequence ID" value="TQL75681.1"/>
    <property type="molecule type" value="Genomic_DNA"/>
</dbReference>
<evidence type="ECO:0000313" key="7">
    <source>
        <dbReference type="Proteomes" id="UP000317043"/>
    </source>
</evidence>
<reference evidence="6 7" key="1">
    <citation type="submission" date="2019-06" db="EMBL/GenBank/DDBJ databases">
        <title>Sequencing the genomes of 1000 actinobacteria strains.</title>
        <authorList>
            <person name="Klenk H.-P."/>
        </authorList>
    </citation>
    <scope>NUCLEOTIDE SEQUENCE [LARGE SCALE GENOMIC DNA]</scope>
    <source>
        <strain evidence="6 7">DSM 45928</strain>
    </source>
</reference>
<dbReference type="SMART" id="SM00418">
    <property type="entry name" value="HTH_ARSR"/>
    <property type="match status" value="1"/>
</dbReference>
<dbReference type="InterPro" id="IPR051081">
    <property type="entry name" value="HTH_MetalResp_TranReg"/>
</dbReference>
<feature type="domain" description="HTH arsR-type" evidence="5">
    <location>
        <begin position="39"/>
        <end position="130"/>
    </location>
</feature>
<dbReference type="GO" id="GO:0003700">
    <property type="term" value="F:DNA-binding transcription factor activity"/>
    <property type="evidence" value="ECO:0007669"/>
    <property type="project" value="InterPro"/>
</dbReference>
<dbReference type="Gene3D" id="1.10.10.10">
    <property type="entry name" value="Winged helix-like DNA-binding domain superfamily/Winged helix DNA-binding domain"/>
    <property type="match status" value="1"/>
</dbReference>
<gene>
    <name evidence="6" type="ORF">FB566_1192</name>
</gene>
<evidence type="ECO:0000256" key="4">
    <source>
        <dbReference type="SAM" id="MobiDB-lite"/>
    </source>
</evidence>
<dbReference type="CDD" id="cd00090">
    <property type="entry name" value="HTH_ARSR"/>
    <property type="match status" value="1"/>
</dbReference>
<protein>
    <submittedName>
        <fullName evidence="6">ArsR family transcriptional regulator</fullName>
    </submittedName>
</protein>
<dbReference type="Proteomes" id="UP000317043">
    <property type="component" value="Unassembled WGS sequence"/>
</dbReference>
<proteinExistence type="predicted"/>
<dbReference type="InterPro" id="IPR036390">
    <property type="entry name" value="WH_DNA-bd_sf"/>
</dbReference>
<evidence type="ECO:0000259" key="5">
    <source>
        <dbReference type="SMART" id="SM00418"/>
    </source>
</evidence>
<dbReference type="SUPFAM" id="SSF46785">
    <property type="entry name" value="Winged helix' DNA-binding domain"/>
    <property type="match status" value="1"/>
</dbReference>
<dbReference type="InParanoid" id="A0A543ASW7"/>
<accession>A0A543ASW7</accession>
<dbReference type="Pfam" id="PF12840">
    <property type="entry name" value="HTH_20"/>
    <property type="match status" value="1"/>
</dbReference>
<feature type="region of interest" description="Disordered" evidence="4">
    <location>
        <begin position="192"/>
        <end position="228"/>
    </location>
</feature>
<evidence type="ECO:0000256" key="2">
    <source>
        <dbReference type="ARBA" id="ARBA00023125"/>
    </source>
</evidence>
<evidence type="ECO:0000256" key="3">
    <source>
        <dbReference type="ARBA" id="ARBA00023163"/>
    </source>
</evidence>
<dbReference type="InterPro" id="IPR011991">
    <property type="entry name" value="ArsR-like_HTH"/>
</dbReference>
<keyword evidence="7" id="KW-1185">Reference proteome</keyword>
<dbReference type="PANTHER" id="PTHR33154">
    <property type="entry name" value="TRANSCRIPTIONAL REGULATOR, ARSR FAMILY"/>
    <property type="match status" value="1"/>
</dbReference>
<keyword evidence="3" id="KW-0804">Transcription</keyword>
<dbReference type="InterPro" id="IPR001845">
    <property type="entry name" value="HTH_ArsR_DNA-bd_dom"/>
</dbReference>
<dbReference type="GO" id="GO:0003677">
    <property type="term" value="F:DNA binding"/>
    <property type="evidence" value="ECO:0007669"/>
    <property type="project" value="UniProtKB-KW"/>
</dbReference>
<keyword evidence="2" id="KW-0238">DNA-binding</keyword>
<organism evidence="6 7">
    <name type="scientific">Stackebrandtia endophytica</name>
    <dbReference type="NCBI Taxonomy" id="1496996"/>
    <lineage>
        <taxon>Bacteria</taxon>
        <taxon>Bacillati</taxon>
        <taxon>Actinomycetota</taxon>
        <taxon>Actinomycetes</taxon>
        <taxon>Glycomycetales</taxon>
        <taxon>Glycomycetaceae</taxon>
        <taxon>Stackebrandtia</taxon>
    </lineage>
</organism>
<dbReference type="InterPro" id="IPR036388">
    <property type="entry name" value="WH-like_DNA-bd_sf"/>
</dbReference>